<keyword evidence="1" id="KW-1133">Transmembrane helix</keyword>
<evidence type="ECO:0000313" key="2">
    <source>
        <dbReference type="EMBL" id="KIL45953.1"/>
    </source>
</evidence>
<feature type="transmembrane region" description="Helical" evidence="1">
    <location>
        <begin position="6"/>
        <end position="21"/>
    </location>
</feature>
<protein>
    <recommendedName>
        <fullName evidence="4">Stage III sporulation protein AD</fullName>
    </recommendedName>
</protein>
<dbReference type="OrthoDB" id="2452044at2"/>
<gene>
    <name evidence="2" type="ORF">KR50_26280</name>
</gene>
<dbReference type="Pfam" id="PF06686">
    <property type="entry name" value="SpoIIIAC"/>
    <property type="match status" value="1"/>
</dbReference>
<organism evidence="2 3">
    <name type="scientific">Jeotgalibacillus campisalis</name>
    <dbReference type="NCBI Taxonomy" id="220754"/>
    <lineage>
        <taxon>Bacteria</taxon>
        <taxon>Bacillati</taxon>
        <taxon>Bacillota</taxon>
        <taxon>Bacilli</taxon>
        <taxon>Bacillales</taxon>
        <taxon>Caryophanaceae</taxon>
        <taxon>Jeotgalibacillus</taxon>
    </lineage>
</organism>
<keyword evidence="1" id="KW-0472">Membrane</keyword>
<evidence type="ECO:0000256" key="1">
    <source>
        <dbReference type="SAM" id="Phobius"/>
    </source>
</evidence>
<sequence length="132" mass="14755">MDELLRTIGICFLAGFMSLMLKEKSPAISMLLSMCAAAMLLTQLFFSIQLVMGMVQRFSAYLPQMDLYISTLIKVLMIAFISETSSHLLKGAGQQLLATVVEWTGKIFILMIALPIFYELLQRMLILLPGAQ</sequence>
<dbReference type="RefSeq" id="WP_041059194.1">
    <property type="nucleotide sequence ID" value="NZ_JXRR01000017.1"/>
</dbReference>
<feature type="transmembrane region" description="Helical" evidence="1">
    <location>
        <begin position="28"/>
        <end position="55"/>
    </location>
</feature>
<dbReference type="AlphaFoldDB" id="A0A0C2VPL8"/>
<proteinExistence type="predicted"/>
<feature type="transmembrane region" description="Helical" evidence="1">
    <location>
        <begin position="96"/>
        <end position="118"/>
    </location>
</feature>
<comment type="caution">
    <text evidence="2">The sequence shown here is derived from an EMBL/GenBank/DDBJ whole genome shotgun (WGS) entry which is preliminary data.</text>
</comment>
<feature type="transmembrane region" description="Helical" evidence="1">
    <location>
        <begin position="67"/>
        <end position="84"/>
    </location>
</feature>
<name>A0A0C2VPL8_9BACL</name>
<reference evidence="2 3" key="1">
    <citation type="submission" date="2015-01" db="EMBL/GenBank/DDBJ databases">
        <title>Jeotgalibacillus campisalis genome sequencing.</title>
        <authorList>
            <person name="Goh K.M."/>
            <person name="Chan K.-G."/>
            <person name="Yaakop A.S."/>
            <person name="Ee R."/>
            <person name="Gan H.M."/>
            <person name="Chan C.S."/>
        </authorList>
    </citation>
    <scope>NUCLEOTIDE SEQUENCE [LARGE SCALE GENOMIC DNA]</scope>
    <source>
        <strain evidence="2 3">SF-57</strain>
    </source>
</reference>
<accession>A0A0C2VPL8</accession>
<evidence type="ECO:0000313" key="3">
    <source>
        <dbReference type="Proteomes" id="UP000031972"/>
    </source>
</evidence>
<keyword evidence="1" id="KW-0812">Transmembrane</keyword>
<dbReference type="Proteomes" id="UP000031972">
    <property type="component" value="Unassembled WGS sequence"/>
</dbReference>
<dbReference type="InterPro" id="IPR025664">
    <property type="entry name" value="Spore_III_AC/AD"/>
</dbReference>
<keyword evidence="3" id="KW-1185">Reference proteome</keyword>
<evidence type="ECO:0008006" key="4">
    <source>
        <dbReference type="Google" id="ProtNLM"/>
    </source>
</evidence>
<dbReference type="EMBL" id="JXRR01000017">
    <property type="protein sequence ID" value="KIL45953.1"/>
    <property type="molecule type" value="Genomic_DNA"/>
</dbReference>
<dbReference type="PATRIC" id="fig|220754.4.peg.2644"/>